<organism evidence="1 2">
    <name type="scientific">Vibrio phage ICP1</name>
    <dbReference type="NCBI Taxonomy" id="979525"/>
    <lineage>
        <taxon>Viruses</taxon>
        <taxon>Duplodnaviria</taxon>
        <taxon>Heunggongvirae</taxon>
        <taxon>Uroviricota</taxon>
        <taxon>Caudoviricetes</taxon>
        <taxon>Mohonavirus</taxon>
        <taxon>Mohonavirus ICP1</taxon>
    </lineage>
</organism>
<dbReference type="KEGG" id="vg:10228558"/>
<dbReference type="OrthoDB" id="18410at10239"/>
<accession>F1D1A1</accession>
<evidence type="ECO:0000313" key="2">
    <source>
        <dbReference type="Proteomes" id="UP000007502"/>
    </source>
</evidence>
<keyword evidence="2" id="KW-1185">Reference proteome</keyword>
<name>F1D1A1_9CAUD</name>
<dbReference type="EMBL" id="HQ641347">
    <property type="protein sequence ID" value="ADX87895.1"/>
    <property type="molecule type" value="Genomic_DNA"/>
</dbReference>
<dbReference type="RefSeq" id="YP_004251020.1">
    <property type="nucleotide sequence ID" value="NC_015157.1"/>
</dbReference>
<evidence type="ECO:0000313" key="1">
    <source>
        <dbReference type="EMBL" id="ADX87895.1"/>
    </source>
</evidence>
<gene>
    <name evidence="1" type="primary">ORF79</name>
</gene>
<proteinExistence type="predicted"/>
<dbReference type="Proteomes" id="UP000007502">
    <property type="component" value="Segment"/>
</dbReference>
<sequence length="325" mass="34508">MPNAMRLMALAAKDAGLSTDGTIKSLMKLMEQGKVAADVVMPHFAKRMREAASGGLEKALNSNRVAMGRLMNTMQQAGNIIFESGWGEGLTDLFNELAKFFKENSHTWKAIGKTIGGVFKGIAWVVDNILEPAVSALGSVLNGLTELFGNFTAAAGVAFSPVFWTAALAVIRKGLIGVAIAMSPLLLKFGLIATAITFVIGLLEELAEFFAPTGKRTLLGKNINDIAKPIEDLMNKIKELFDFLKVPTHDQPIPAGSVEDARMRMYGGVKPTSSLGMGGSGYGASATVSTPVTIQLDSKVIAEAVVTSPVGQEGVKKIIHQARPF</sequence>
<dbReference type="GeneID" id="10228558"/>
<protein>
    <submittedName>
        <fullName evidence="1">Uncharacterized protein ORF79</fullName>
    </submittedName>
</protein>
<reference evidence="1 2" key="1">
    <citation type="journal article" date="2011" name="MBio">
        <title>Evidence of a dominant lineage of Vibrio cholerae-specific lytic bacteriophages shed by cholera patients over a 10-year period in Dhaka, Bangladesh.</title>
        <authorList>
            <person name="Seed K.D."/>
            <person name="Bodi K.L."/>
            <person name="Kropinski A.M."/>
            <person name="Ackermann H.W."/>
            <person name="Calderwood S.B."/>
            <person name="Qadri F."/>
            <person name="Camilli A."/>
        </authorList>
    </citation>
    <scope>NUCLEOTIDE SEQUENCE [LARGE SCALE GENOMIC DNA]</scope>
</reference>